<dbReference type="InterPro" id="IPR013783">
    <property type="entry name" value="Ig-like_fold"/>
</dbReference>
<proteinExistence type="inferred from homology"/>
<dbReference type="Gene3D" id="2.60.40.10">
    <property type="entry name" value="Immunoglobulins"/>
    <property type="match status" value="2"/>
</dbReference>
<evidence type="ECO:0000313" key="10">
    <source>
        <dbReference type="Proteomes" id="UP000615613"/>
    </source>
</evidence>
<keyword evidence="4" id="KW-0574">Periplasm</keyword>
<dbReference type="AlphaFoldDB" id="A0A8I0CXV3"/>
<dbReference type="GO" id="GO:0071555">
    <property type="term" value="P:cell wall organization"/>
    <property type="evidence" value="ECO:0007669"/>
    <property type="project" value="InterPro"/>
</dbReference>
<reference evidence="8" key="1">
    <citation type="journal article" date="2020" name="Microorganisms">
        <title>Reliable Identification of Environmental Pseudomonas Isolates Using the rpoD Gene.</title>
        <authorList>
            <consortium name="The Broad Institute Genome Sequencing Platform"/>
            <person name="Girard L."/>
            <person name="Lood C."/>
            <person name="Rokni-Zadeh H."/>
            <person name="van Noort V."/>
            <person name="Lavigne R."/>
            <person name="De Mot R."/>
        </authorList>
    </citation>
    <scope>NUCLEOTIDE SEQUENCE [LARGE SCALE GENOMIC DNA]</scope>
    <source>
        <strain evidence="8">SWRI145</strain>
    </source>
</reference>
<keyword evidence="10" id="KW-1185">Reference proteome</keyword>
<dbReference type="Pfam" id="PF00345">
    <property type="entry name" value="PapD_N"/>
    <property type="match status" value="1"/>
</dbReference>
<dbReference type="KEGG" id="ptrt:HU722_0006285"/>
<dbReference type="SUPFAM" id="SSF49354">
    <property type="entry name" value="PapD-like"/>
    <property type="match status" value="1"/>
</dbReference>
<dbReference type="SUPFAM" id="SSF49584">
    <property type="entry name" value="Periplasmic chaperone C-domain"/>
    <property type="match status" value="1"/>
</dbReference>
<accession>A0A8I0CXV3</accession>
<reference evidence="9" key="2">
    <citation type="submission" date="2021-06" db="EMBL/GenBank/DDBJ databases">
        <title>Updating the genus Pseudomonas: Description of 43 new species and partition of the Pseudomonas putida group.</title>
        <authorList>
            <person name="Girard L."/>
            <person name="Lood C."/>
            <person name="Vandamme P."/>
            <person name="Rokni-Zadeh H."/>
            <person name="van Noort V."/>
            <person name="Hofte M."/>
            <person name="Lavigne R."/>
            <person name="De Mot R."/>
        </authorList>
    </citation>
    <scope>NUCLEOTIDE SEQUENCE</scope>
    <source>
        <strain evidence="9">SWRI145</strain>
    </source>
</reference>
<evidence type="ECO:0000256" key="5">
    <source>
        <dbReference type="ARBA" id="ARBA00023186"/>
    </source>
</evidence>
<organism evidence="8">
    <name type="scientific">Pseudomonas tritici</name>
    <dbReference type="NCBI Taxonomy" id="2745518"/>
    <lineage>
        <taxon>Bacteria</taxon>
        <taxon>Pseudomonadati</taxon>
        <taxon>Pseudomonadota</taxon>
        <taxon>Gammaproteobacteria</taxon>
        <taxon>Pseudomonadales</taxon>
        <taxon>Pseudomonadaceae</taxon>
        <taxon>Pseudomonas</taxon>
    </lineage>
</organism>
<evidence type="ECO:0000313" key="8">
    <source>
        <dbReference type="EMBL" id="MBC3294167.1"/>
    </source>
</evidence>
<dbReference type="PRINTS" id="PR00969">
    <property type="entry name" value="CHAPERONPILI"/>
</dbReference>
<dbReference type="InterPro" id="IPR001829">
    <property type="entry name" value="Pili_assmbl_chaperone_bac"/>
</dbReference>
<dbReference type="NCBIfam" id="NF007392">
    <property type="entry name" value="PRK09918.1"/>
    <property type="match status" value="1"/>
</dbReference>
<dbReference type="EMBL" id="CP077084">
    <property type="protein sequence ID" value="QXH85074.1"/>
    <property type="molecule type" value="Genomic_DNA"/>
</dbReference>
<evidence type="ECO:0000256" key="4">
    <source>
        <dbReference type="ARBA" id="ARBA00022764"/>
    </source>
</evidence>
<gene>
    <name evidence="9" type="ORF">HU722_0006285</name>
    <name evidence="8" type="ORF">HU722_21835</name>
</gene>
<feature type="domain" description="Pili assembly chaperone N-terminal" evidence="6">
    <location>
        <begin position="46"/>
        <end position="163"/>
    </location>
</feature>
<dbReference type="InterPro" id="IPR008962">
    <property type="entry name" value="PapD-like_sf"/>
</dbReference>
<dbReference type="Pfam" id="PF02753">
    <property type="entry name" value="PapD_C"/>
    <property type="match status" value="1"/>
</dbReference>
<evidence type="ECO:0000259" key="6">
    <source>
        <dbReference type="Pfam" id="PF00345"/>
    </source>
</evidence>
<dbReference type="GO" id="GO:0030288">
    <property type="term" value="C:outer membrane-bounded periplasmic space"/>
    <property type="evidence" value="ECO:0007669"/>
    <property type="project" value="InterPro"/>
</dbReference>
<name>A0A8I0CXV3_9PSED</name>
<evidence type="ECO:0000313" key="9">
    <source>
        <dbReference type="EMBL" id="QXH85074.1"/>
    </source>
</evidence>
<feature type="domain" description="Pili assembly chaperone C-terminal" evidence="7">
    <location>
        <begin position="184"/>
        <end position="238"/>
    </location>
</feature>
<protein>
    <submittedName>
        <fullName evidence="8">Fimbria/pilus periplasmic chaperone</fullName>
    </submittedName>
</protein>
<dbReference type="PANTHER" id="PTHR30251:SF3">
    <property type="entry name" value="FIMBRIAL CHAPARONE PROTEIN"/>
    <property type="match status" value="1"/>
</dbReference>
<dbReference type="InterPro" id="IPR016147">
    <property type="entry name" value="Pili_assmbl_chaperone_N"/>
</dbReference>
<evidence type="ECO:0000256" key="3">
    <source>
        <dbReference type="ARBA" id="ARBA00022729"/>
    </source>
</evidence>
<evidence type="ECO:0000256" key="2">
    <source>
        <dbReference type="ARBA" id="ARBA00007399"/>
    </source>
</evidence>
<evidence type="ECO:0000256" key="1">
    <source>
        <dbReference type="ARBA" id="ARBA00004418"/>
    </source>
</evidence>
<dbReference type="Proteomes" id="UP000615613">
    <property type="component" value="Chromosome"/>
</dbReference>
<dbReference type="InterPro" id="IPR016148">
    <property type="entry name" value="Pili_assmbl_chaperone_C"/>
</dbReference>
<dbReference type="PANTHER" id="PTHR30251">
    <property type="entry name" value="PILUS ASSEMBLY CHAPERONE"/>
    <property type="match status" value="1"/>
</dbReference>
<keyword evidence="5" id="KW-0143">Chaperone</keyword>
<comment type="subcellular location">
    <subcellularLocation>
        <location evidence="1">Periplasm</location>
    </subcellularLocation>
</comment>
<evidence type="ECO:0000259" key="7">
    <source>
        <dbReference type="Pfam" id="PF02753"/>
    </source>
</evidence>
<dbReference type="EMBL" id="JABWQF010000013">
    <property type="protein sequence ID" value="MBC3294167.1"/>
    <property type="molecule type" value="Genomic_DNA"/>
</dbReference>
<dbReference type="InterPro" id="IPR050643">
    <property type="entry name" value="Periplasmic_pilus_chap"/>
</dbReference>
<dbReference type="InterPro" id="IPR036316">
    <property type="entry name" value="Pili_assmbl_chap_C_dom_sf"/>
</dbReference>
<sequence>MPPFPCVALFNRFLNLLFSTLMRYACLYIGALALALGGPSLVLADGMVPDTSVVIVHEEDGEASVSVTNTDNKLALLHVTLEDIPEDTASLLFVTPPLARVEPSKSQLVRFILQTPEPLTTQRLKRVIFEGMPQNRSATQAGHARVGVTVRQNLPVIIHPKGLEPNRTPWTGLAWRLDNNQLSVHNPTPYVVRLAQELRLLPGDGAALLPRTYVLPGETLHVTASASGATRVQLQPATVYGFAVAPYEAPITL</sequence>
<keyword evidence="3" id="KW-0732">Signal</keyword>
<comment type="similarity">
    <text evidence="2">Belongs to the periplasmic pilus chaperone family.</text>
</comment>